<protein>
    <submittedName>
        <fullName evidence="1">UDP-Glycosyltransferase/glycogen phosphorylase</fullName>
    </submittedName>
</protein>
<dbReference type="EMBL" id="MU277223">
    <property type="protein sequence ID" value="KAI0059794.1"/>
    <property type="molecule type" value="Genomic_DNA"/>
</dbReference>
<accession>A0ACB8STH0</accession>
<dbReference type="Proteomes" id="UP000814140">
    <property type="component" value="Unassembled WGS sequence"/>
</dbReference>
<sequence length="171" mass="20020">MISTSFWRGPSLFTLMREPDSQAVRIRDDEFVEYYGMVCHRVLWPYLHYVVPNVPEIKFFYESKSFGVYVKVNQMFADAIVADYHDVYIIWMNDYHLMLVMFIVCQTLPSAITGFFLNVALPPSHIFHYPSMRESRLSDVLGAVCIGLQRSARHDVEYHAVVDRLYVFFGV</sequence>
<gene>
    <name evidence="1" type="ORF">BV25DRAFT_1918183</name>
</gene>
<evidence type="ECO:0000313" key="1">
    <source>
        <dbReference type="EMBL" id="KAI0059794.1"/>
    </source>
</evidence>
<reference evidence="1" key="2">
    <citation type="journal article" date="2022" name="New Phytol.">
        <title>Evolutionary transition to the ectomycorrhizal habit in the genomes of a hyperdiverse lineage of mushroom-forming fungi.</title>
        <authorList>
            <person name="Looney B."/>
            <person name="Miyauchi S."/>
            <person name="Morin E."/>
            <person name="Drula E."/>
            <person name="Courty P.E."/>
            <person name="Kohler A."/>
            <person name="Kuo A."/>
            <person name="LaButti K."/>
            <person name="Pangilinan J."/>
            <person name="Lipzen A."/>
            <person name="Riley R."/>
            <person name="Andreopoulos W."/>
            <person name="He G."/>
            <person name="Johnson J."/>
            <person name="Nolan M."/>
            <person name="Tritt A."/>
            <person name="Barry K.W."/>
            <person name="Grigoriev I.V."/>
            <person name="Nagy L.G."/>
            <person name="Hibbett D."/>
            <person name="Henrissat B."/>
            <person name="Matheny P.B."/>
            <person name="Labbe J."/>
            <person name="Martin F.M."/>
        </authorList>
    </citation>
    <scope>NUCLEOTIDE SEQUENCE</scope>
    <source>
        <strain evidence="1">HHB10654</strain>
    </source>
</reference>
<keyword evidence="2" id="KW-1185">Reference proteome</keyword>
<evidence type="ECO:0000313" key="2">
    <source>
        <dbReference type="Proteomes" id="UP000814140"/>
    </source>
</evidence>
<organism evidence="1 2">
    <name type="scientific">Artomyces pyxidatus</name>
    <dbReference type="NCBI Taxonomy" id="48021"/>
    <lineage>
        <taxon>Eukaryota</taxon>
        <taxon>Fungi</taxon>
        <taxon>Dikarya</taxon>
        <taxon>Basidiomycota</taxon>
        <taxon>Agaricomycotina</taxon>
        <taxon>Agaricomycetes</taxon>
        <taxon>Russulales</taxon>
        <taxon>Auriscalpiaceae</taxon>
        <taxon>Artomyces</taxon>
    </lineage>
</organism>
<reference evidence="1" key="1">
    <citation type="submission" date="2021-03" db="EMBL/GenBank/DDBJ databases">
        <authorList>
            <consortium name="DOE Joint Genome Institute"/>
            <person name="Ahrendt S."/>
            <person name="Looney B.P."/>
            <person name="Miyauchi S."/>
            <person name="Morin E."/>
            <person name="Drula E."/>
            <person name="Courty P.E."/>
            <person name="Chicoki N."/>
            <person name="Fauchery L."/>
            <person name="Kohler A."/>
            <person name="Kuo A."/>
            <person name="Labutti K."/>
            <person name="Pangilinan J."/>
            <person name="Lipzen A."/>
            <person name="Riley R."/>
            <person name="Andreopoulos W."/>
            <person name="He G."/>
            <person name="Johnson J."/>
            <person name="Barry K.W."/>
            <person name="Grigoriev I.V."/>
            <person name="Nagy L."/>
            <person name="Hibbett D."/>
            <person name="Henrissat B."/>
            <person name="Matheny P.B."/>
            <person name="Labbe J."/>
            <person name="Martin F."/>
        </authorList>
    </citation>
    <scope>NUCLEOTIDE SEQUENCE</scope>
    <source>
        <strain evidence="1">HHB10654</strain>
    </source>
</reference>
<comment type="caution">
    <text evidence="1">The sequence shown here is derived from an EMBL/GenBank/DDBJ whole genome shotgun (WGS) entry which is preliminary data.</text>
</comment>
<proteinExistence type="predicted"/>
<name>A0ACB8STH0_9AGAM</name>